<evidence type="ECO:0000313" key="1">
    <source>
        <dbReference type="EMBL" id="MBC1491943.1"/>
    </source>
</evidence>
<dbReference type="Proteomes" id="UP000533953">
    <property type="component" value="Unassembled WGS sequence"/>
</dbReference>
<protein>
    <submittedName>
        <fullName evidence="1">Phage head closure protein</fullName>
    </submittedName>
</protein>
<dbReference type="InterPro" id="IPR008767">
    <property type="entry name" value="Phage_SPP1_head-tail_adaptor"/>
</dbReference>
<name>A0A7X1CC03_9LIST</name>
<gene>
    <name evidence="1" type="ORF">HCI99_08870</name>
</gene>
<proteinExistence type="predicted"/>
<comment type="caution">
    <text evidence="1">The sequence shown here is derived from an EMBL/GenBank/DDBJ whole genome shotgun (WGS) entry which is preliminary data.</text>
</comment>
<dbReference type="RefSeq" id="WP_185417453.1">
    <property type="nucleotide sequence ID" value="NZ_JAASTX010000009.1"/>
</dbReference>
<evidence type="ECO:0000313" key="2">
    <source>
        <dbReference type="Proteomes" id="UP000533953"/>
    </source>
</evidence>
<reference evidence="1 2" key="1">
    <citation type="submission" date="2020-03" db="EMBL/GenBank/DDBJ databases">
        <title>Soil Listeria distribution.</title>
        <authorList>
            <person name="Liao J."/>
            <person name="Wiedmann M."/>
        </authorList>
    </citation>
    <scope>NUCLEOTIDE SEQUENCE [LARGE SCALE GENOMIC DNA]</scope>
    <source>
        <strain evidence="1 2">FSL L7-1547</strain>
    </source>
</reference>
<organism evidence="1 2">
    <name type="scientific">Listeria booriae</name>
    <dbReference type="NCBI Taxonomy" id="1552123"/>
    <lineage>
        <taxon>Bacteria</taxon>
        <taxon>Bacillati</taxon>
        <taxon>Bacillota</taxon>
        <taxon>Bacilli</taxon>
        <taxon>Bacillales</taxon>
        <taxon>Listeriaceae</taxon>
        <taxon>Listeria</taxon>
    </lineage>
</organism>
<dbReference type="Gene3D" id="2.40.10.270">
    <property type="entry name" value="Bacteriophage SPP1 head-tail adaptor protein"/>
    <property type="match status" value="1"/>
</dbReference>
<dbReference type="EMBL" id="JAASTX010000009">
    <property type="protein sequence ID" value="MBC1491943.1"/>
    <property type="molecule type" value="Genomic_DNA"/>
</dbReference>
<dbReference type="InterPro" id="IPR038666">
    <property type="entry name" value="SSP1_head-tail_sf"/>
</dbReference>
<accession>A0A7X1CC03</accession>
<dbReference type="Pfam" id="PF05521">
    <property type="entry name" value="Phage_HCP"/>
    <property type="match status" value="1"/>
</dbReference>
<sequence length="106" mass="12385">MEIGQLDTRITFNKKVQRKDDNGELKKVLAPTFSCWAEVRRATAKEFKEAEGRSTKITFAVRQQQQKKIETDMVITFEGGNFEVVETLPDYRKKELFLIKGELVEW</sequence>
<dbReference type="NCBIfam" id="TIGR01563">
    <property type="entry name" value="gp16_SPP1"/>
    <property type="match status" value="1"/>
</dbReference>
<dbReference type="AlphaFoldDB" id="A0A7X1CC03"/>